<keyword evidence="6 9" id="KW-0418">Kinase</keyword>
<reference evidence="12" key="1">
    <citation type="submission" date="2021-03" db="EMBL/GenBank/DDBJ databases">
        <title>Leucobacter chromiisoli sp. nov., isolated from chromium-containing soil of chemical plant.</title>
        <authorList>
            <person name="Xu Z."/>
        </authorList>
    </citation>
    <scope>NUCLEOTIDE SEQUENCE</scope>
    <source>
        <strain evidence="12">S27</strain>
    </source>
</reference>
<evidence type="ECO:0000313" key="12">
    <source>
        <dbReference type="EMBL" id="MBO1902994.1"/>
    </source>
</evidence>
<dbReference type="EC" id="2.7.1.148" evidence="2 9"/>
<gene>
    <name evidence="9" type="primary">ispE</name>
    <name evidence="12" type="ORF">J4H92_13685</name>
</gene>
<evidence type="ECO:0000259" key="11">
    <source>
        <dbReference type="Pfam" id="PF08544"/>
    </source>
</evidence>
<dbReference type="NCBIfam" id="TIGR00154">
    <property type="entry name" value="ispE"/>
    <property type="match status" value="1"/>
</dbReference>
<evidence type="ECO:0000256" key="9">
    <source>
        <dbReference type="HAMAP-Rule" id="MF_00061"/>
    </source>
</evidence>
<evidence type="ECO:0000256" key="3">
    <source>
        <dbReference type="ARBA" id="ARBA00017473"/>
    </source>
</evidence>
<dbReference type="GO" id="GO:0050515">
    <property type="term" value="F:4-(cytidine 5'-diphospho)-2-C-methyl-D-erythritol kinase activity"/>
    <property type="evidence" value="ECO:0007669"/>
    <property type="project" value="UniProtKB-UniRule"/>
</dbReference>
<feature type="binding site" evidence="9">
    <location>
        <begin position="103"/>
        <end position="113"/>
    </location>
    <ligand>
        <name>ATP</name>
        <dbReference type="ChEBI" id="CHEBI:30616"/>
    </ligand>
</feature>
<dbReference type="AlphaFoldDB" id="A0A939S727"/>
<keyword evidence="7 9" id="KW-0067">ATP-binding</keyword>
<keyword evidence="4 9" id="KW-0808">Transferase</keyword>
<dbReference type="GO" id="GO:0019288">
    <property type="term" value="P:isopentenyl diphosphate biosynthetic process, methylerythritol 4-phosphate pathway"/>
    <property type="evidence" value="ECO:0007669"/>
    <property type="project" value="UniProtKB-UniRule"/>
</dbReference>
<comment type="caution">
    <text evidence="12">The sequence shown here is derived from an EMBL/GenBank/DDBJ whole genome shotgun (WGS) entry which is preliminary data.</text>
</comment>
<dbReference type="PANTHER" id="PTHR43527:SF2">
    <property type="entry name" value="4-DIPHOSPHOCYTIDYL-2-C-METHYL-D-ERYTHRITOL KINASE, CHLOROPLASTIC"/>
    <property type="match status" value="1"/>
</dbReference>
<dbReference type="NCBIfam" id="NF002870">
    <property type="entry name" value="PRK03188.1"/>
    <property type="match status" value="1"/>
</dbReference>
<evidence type="ECO:0000256" key="5">
    <source>
        <dbReference type="ARBA" id="ARBA00022741"/>
    </source>
</evidence>
<dbReference type="HAMAP" id="MF_00061">
    <property type="entry name" value="IspE"/>
    <property type="match status" value="1"/>
</dbReference>
<feature type="domain" description="GHMP kinase N-terminal" evidence="10">
    <location>
        <begin position="75"/>
        <end position="153"/>
    </location>
</feature>
<evidence type="ECO:0000313" key="13">
    <source>
        <dbReference type="Proteomes" id="UP000664382"/>
    </source>
</evidence>
<evidence type="ECO:0000256" key="2">
    <source>
        <dbReference type="ARBA" id="ARBA00012052"/>
    </source>
</evidence>
<dbReference type="Pfam" id="PF08544">
    <property type="entry name" value="GHMP_kinases_C"/>
    <property type="match status" value="1"/>
</dbReference>
<feature type="domain" description="GHMP kinase C-terminal" evidence="11">
    <location>
        <begin position="217"/>
        <end position="293"/>
    </location>
</feature>
<dbReference type="Proteomes" id="UP000664382">
    <property type="component" value="Unassembled WGS sequence"/>
</dbReference>
<comment type="function">
    <text evidence="9">Catalyzes the phosphorylation of the position 2 hydroxy group of 4-diphosphocytidyl-2C-methyl-D-erythritol.</text>
</comment>
<evidence type="ECO:0000256" key="6">
    <source>
        <dbReference type="ARBA" id="ARBA00022777"/>
    </source>
</evidence>
<comment type="catalytic activity">
    <reaction evidence="9">
        <text>4-CDP-2-C-methyl-D-erythritol + ATP = 4-CDP-2-C-methyl-D-erythritol 2-phosphate + ADP + H(+)</text>
        <dbReference type="Rhea" id="RHEA:18437"/>
        <dbReference type="ChEBI" id="CHEBI:15378"/>
        <dbReference type="ChEBI" id="CHEBI:30616"/>
        <dbReference type="ChEBI" id="CHEBI:57823"/>
        <dbReference type="ChEBI" id="CHEBI:57919"/>
        <dbReference type="ChEBI" id="CHEBI:456216"/>
        <dbReference type="EC" id="2.7.1.148"/>
    </reaction>
</comment>
<organism evidence="12 13">
    <name type="scientific">Leucobacter weissii</name>
    <dbReference type="NCBI Taxonomy" id="1983706"/>
    <lineage>
        <taxon>Bacteria</taxon>
        <taxon>Bacillati</taxon>
        <taxon>Actinomycetota</taxon>
        <taxon>Actinomycetes</taxon>
        <taxon>Micrococcales</taxon>
        <taxon>Microbacteriaceae</taxon>
        <taxon>Leucobacter</taxon>
    </lineage>
</organism>
<dbReference type="InterPro" id="IPR020568">
    <property type="entry name" value="Ribosomal_Su5_D2-typ_SF"/>
</dbReference>
<dbReference type="EMBL" id="JAGDYM010000016">
    <property type="protein sequence ID" value="MBO1902994.1"/>
    <property type="molecule type" value="Genomic_DNA"/>
</dbReference>
<dbReference type="RefSeq" id="WP_208098748.1">
    <property type="nucleotide sequence ID" value="NZ_JAGDYM010000016.1"/>
</dbReference>
<feature type="active site" evidence="9">
    <location>
        <position position="145"/>
    </location>
</feature>
<dbReference type="GO" id="GO:0016114">
    <property type="term" value="P:terpenoid biosynthetic process"/>
    <property type="evidence" value="ECO:0007669"/>
    <property type="project" value="UniProtKB-UniRule"/>
</dbReference>
<sequence length="312" mass="31678">MGGRRGFGSVTARAPGKINVLLRVGALQPDGYHDVASLYQAVSLCEEVTAEHAEGFSVRFGGPIDCSGLSVDDSNLAIRAARLLAAETGHPGGAALSVVKQVPIAGGMGGGSADAAAALVACDELWGTGLGRSGLLPLASRLGADVPFALAGGTAIGVGRGDQLSPALAKGEFHWVLAFSDAGLSTPEVYAALDRHRERHRSDLPPVRQRVEVDPAAIQAVRSGDRVALAEVLHNDLQPAALRLAPHLGEVLELGESHGALAGIVSGSGPTCAFLVPHALAAAELVSAFAREGISAVTATGPARGARITRAE</sequence>
<dbReference type="InterPro" id="IPR006204">
    <property type="entry name" value="GHMP_kinase_N_dom"/>
</dbReference>
<dbReference type="Gene3D" id="3.30.70.890">
    <property type="entry name" value="GHMP kinase, C-terminal domain"/>
    <property type="match status" value="1"/>
</dbReference>
<dbReference type="InterPro" id="IPR004424">
    <property type="entry name" value="IspE"/>
</dbReference>
<keyword evidence="9" id="KW-0414">Isoprene biosynthesis</keyword>
<dbReference type="PANTHER" id="PTHR43527">
    <property type="entry name" value="4-DIPHOSPHOCYTIDYL-2-C-METHYL-D-ERYTHRITOL KINASE, CHLOROPLASTIC"/>
    <property type="match status" value="1"/>
</dbReference>
<evidence type="ECO:0000256" key="8">
    <source>
        <dbReference type="ARBA" id="ARBA00032554"/>
    </source>
</evidence>
<dbReference type="InterPro" id="IPR014721">
    <property type="entry name" value="Ribsml_uS5_D2-typ_fold_subgr"/>
</dbReference>
<proteinExistence type="inferred from homology"/>
<comment type="pathway">
    <text evidence="9">Isoprenoid biosynthesis; isopentenyl diphosphate biosynthesis via DXP pathway; isopentenyl diphosphate from 1-deoxy-D-xylulose 5-phosphate: step 3/6.</text>
</comment>
<dbReference type="SUPFAM" id="SSF55060">
    <property type="entry name" value="GHMP Kinase, C-terminal domain"/>
    <property type="match status" value="1"/>
</dbReference>
<evidence type="ECO:0000256" key="4">
    <source>
        <dbReference type="ARBA" id="ARBA00022679"/>
    </source>
</evidence>
<protein>
    <recommendedName>
        <fullName evidence="3 9">4-diphosphocytidyl-2-C-methyl-D-erythritol kinase</fullName>
        <shortName evidence="9">CMK</shortName>
        <ecNumber evidence="2 9">2.7.1.148</ecNumber>
    </recommendedName>
    <alternativeName>
        <fullName evidence="8 9">4-(cytidine-5'-diphospho)-2-C-methyl-D-erythritol kinase</fullName>
    </alternativeName>
</protein>
<dbReference type="GO" id="GO:0005524">
    <property type="term" value="F:ATP binding"/>
    <property type="evidence" value="ECO:0007669"/>
    <property type="project" value="UniProtKB-UniRule"/>
</dbReference>
<comment type="similarity">
    <text evidence="1 9">Belongs to the GHMP kinase family. IspE subfamily.</text>
</comment>
<evidence type="ECO:0000259" key="10">
    <source>
        <dbReference type="Pfam" id="PF00288"/>
    </source>
</evidence>
<feature type="active site" evidence="9">
    <location>
        <position position="17"/>
    </location>
</feature>
<dbReference type="Gene3D" id="3.30.230.10">
    <property type="match status" value="1"/>
</dbReference>
<evidence type="ECO:0000256" key="7">
    <source>
        <dbReference type="ARBA" id="ARBA00022840"/>
    </source>
</evidence>
<accession>A0A939S727</accession>
<dbReference type="Pfam" id="PF00288">
    <property type="entry name" value="GHMP_kinases_N"/>
    <property type="match status" value="1"/>
</dbReference>
<dbReference type="SUPFAM" id="SSF54211">
    <property type="entry name" value="Ribosomal protein S5 domain 2-like"/>
    <property type="match status" value="1"/>
</dbReference>
<dbReference type="InterPro" id="IPR013750">
    <property type="entry name" value="GHMP_kinase_C_dom"/>
</dbReference>
<dbReference type="PIRSF" id="PIRSF010376">
    <property type="entry name" value="IspE"/>
    <property type="match status" value="1"/>
</dbReference>
<keyword evidence="5 9" id="KW-0547">Nucleotide-binding</keyword>
<keyword evidence="13" id="KW-1185">Reference proteome</keyword>
<name>A0A939S727_9MICO</name>
<evidence type="ECO:0000256" key="1">
    <source>
        <dbReference type="ARBA" id="ARBA00009684"/>
    </source>
</evidence>
<dbReference type="InterPro" id="IPR036554">
    <property type="entry name" value="GHMP_kinase_C_sf"/>
</dbReference>